<comment type="caution">
    <text evidence="2">The sequence shown here is derived from an EMBL/GenBank/DDBJ whole genome shotgun (WGS) entry which is preliminary data.</text>
</comment>
<protein>
    <submittedName>
        <fullName evidence="2">Uncharacterized protein</fullName>
    </submittedName>
</protein>
<sequence length="204" mass="22745">MDNTLNTEELPGVSAVDDFGLVDYDSPMPQENTIEETTDQSPSVAAEHADELIDFVEDDDDELEEALVQGSGELSVSSVKDDNDEQDYIKQKEEQEELAQVIGSSSSSSSSSDDEELESVKSIVDLTQDVLVQNSGVPETWVYCDGHWMVYLGPSQASYSKEMQRTLMDMPVDQLIHWMHSEIMLRDDDDLALEFPSLALVIDQ</sequence>
<dbReference type="Proteomes" id="UP001145021">
    <property type="component" value="Unassembled WGS sequence"/>
</dbReference>
<organism evidence="2 3">
    <name type="scientific">Coemansia asiatica</name>
    <dbReference type="NCBI Taxonomy" id="1052880"/>
    <lineage>
        <taxon>Eukaryota</taxon>
        <taxon>Fungi</taxon>
        <taxon>Fungi incertae sedis</taxon>
        <taxon>Zoopagomycota</taxon>
        <taxon>Kickxellomycotina</taxon>
        <taxon>Kickxellomycetes</taxon>
        <taxon>Kickxellales</taxon>
        <taxon>Kickxellaceae</taxon>
        <taxon>Coemansia</taxon>
    </lineage>
</organism>
<reference evidence="2" key="1">
    <citation type="submission" date="2022-07" db="EMBL/GenBank/DDBJ databases">
        <title>Phylogenomic reconstructions and comparative analyses of Kickxellomycotina fungi.</title>
        <authorList>
            <person name="Reynolds N.K."/>
            <person name="Stajich J.E."/>
            <person name="Barry K."/>
            <person name="Grigoriev I.V."/>
            <person name="Crous P."/>
            <person name="Smith M.E."/>
        </authorList>
    </citation>
    <scope>NUCLEOTIDE SEQUENCE</scope>
    <source>
        <strain evidence="2">NBRC 105413</strain>
    </source>
</reference>
<feature type="region of interest" description="Disordered" evidence="1">
    <location>
        <begin position="97"/>
        <end position="119"/>
    </location>
</feature>
<evidence type="ECO:0000313" key="3">
    <source>
        <dbReference type="Proteomes" id="UP001145021"/>
    </source>
</evidence>
<evidence type="ECO:0000256" key="1">
    <source>
        <dbReference type="SAM" id="MobiDB-lite"/>
    </source>
</evidence>
<name>A0A9W8CIP7_9FUNG</name>
<evidence type="ECO:0000313" key="2">
    <source>
        <dbReference type="EMBL" id="KAJ1643353.1"/>
    </source>
</evidence>
<feature type="region of interest" description="Disordered" evidence="1">
    <location>
        <begin position="1"/>
        <end position="45"/>
    </location>
</feature>
<dbReference type="AlphaFoldDB" id="A0A9W8CIP7"/>
<keyword evidence="3" id="KW-1185">Reference proteome</keyword>
<gene>
    <name evidence="2" type="ORF">LPJ64_004879</name>
</gene>
<feature type="non-terminal residue" evidence="2">
    <location>
        <position position="204"/>
    </location>
</feature>
<accession>A0A9W8CIP7</accession>
<dbReference type="EMBL" id="JANBOH010000265">
    <property type="protein sequence ID" value="KAJ1643353.1"/>
    <property type="molecule type" value="Genomic_DNA"/>
</dbReference>
<proteinExistence type="predicted"/>